<dbReference type="Pfam" id="PF13573">
    <property type="entry name" value="SprB"/>
    <property type="match status" value="1"/>
</dbReference>
<dbReference type="Pfam" id="PF13585">
    <property type="entry name" value="CHU_C"/>
    <property type="match status" value="1"/>
</dbReference>
<evidence type="ECO:0000259" key="2">
    <source>
        <dbReference type="SMART" id="SM00089"/>
    </source>
</evidence>
<comment type="caution">
    <text evidence="3">The sequence shown here is derived from an EMBL/GenBank/DDBJ whole genome shotgun (WGS) entry which is preliminary data.</text>
</comment>
<name>A0A556MJ11_9FLAO</name>
<proteinExistence type="predicted"/>
<evidence type="ECO:0000313" key="4">
    <source>
        <dbReference type="Proteomes" id="UP000316008"/>
    </source>
</evidence>
<organism evidence="3 4">
    <name type="scientific">Fluviicola chungangensis</name>
    <dbReference type="NCBI Taxonomy" id="2597671"/>
    <lineage>
        <taxon>Bacteria</taxon>
        <taxon>Pseudomonadati</taxon>
        <taxon>Bacteroidota</taxon>
        <taxon>Flavobacteriia</taxon>
        <taxon>Flavobacteriales</taxon>
        <taxon>Crocinitomicaceae</taxon>
        <taxon>Fluviicola</taxon>
    </lineage>
</organism>
<evidence type="ECO:0000256" key="1">
    <source>
        <dbReference type="SAM" id="SignalP"/>
    </source>
</evidence>
<dbReference type="OrthoDB" id="607469at2"/>
<dbReference type="PROSITE" id="PS51257">
    <property type="entry name" value="PROKAR_LIPOPROTEIN"/>
    <property type="match status" value="1"/>
</dbReference>
<dbReference type="InterPro" id="IPR025667">
    <property type="entry name" value="SprB_repeat"/>
</dbReference>
<dbReference type="InterPro" id="IPR035986">
    <property type="entry name" value="PKD_dom_sf"/>
</dbReference>
<dbReference type="InterPro" id="IPR022409">
    <property type="entry name" value="PKD/Chitinase_dom"/>
</dbReference>
<gene>
    <name evidence="3" type="ORF">FO442_17510</name>
</gene>
<dbReference type="RefSeq" id="WP_144334512.1">
    <property type="nucleotide sequence ID" value="NZ_VLPL01000011.1"/>
</dbReference>
<keyword evidence="1" id="KW-0732">Signal</keyword>
<reference evidence="3 4" key="1">
    <citation type="submission" date="2019-07" db="EMBL/GenBank/DDBJ databases">
        <authorList>
            <person name="Huq M.A."/>
        </authorList>
    </citation>
    <scope>NUCLEOTIDE SEQUENCE [LARGE SCALE GENOMIC DNA]</scope>
    <source>
        <strain evidence="3 4">MAH-3</strain>
    </source>
</reference>
<dbReference type="SUPFAM" id="SSF49299">
    <property type="entry name" value="PKD domain"/>
    <property type="match status" value="1"/>
</dbReference>
<dbReference type="Gene3D" id="2.60.40.10">
    <property type="entry name" value="Immunoglobulins"/>
    <property type="match status" value="3"/>
</dbReference>
<dbReference type="EMBL" id="VLPL01000011">
    <property type="protein sequence ID" value="TSJ39853.1"/>
    <property type="molecule type" value="Genomic_DNA"/>
</dbReference>
<keyword evidence="4" id="KW-1185">Reference proteome</keyword>
<accession>A0A556MJ11</accession>
<protein>
    <submittedName>
        <fullName evidence="3">T9SS type B sorting domain-containing protein</fullName>
    </submittedName>
</protein>
<dbReference type="InterPro" id="IPR013783">
    <property type="entry name" value="Ig-like_fold"/>
</dbReference>
<dbReference type="SMART" id="SM00089">
    <property type="entry name" value="PKD"/>
    <property type="match status" value="1"/>
</dbReference>
<feature type="chain" id="PRO_5021985757" evidence="1">
    <location>
        <begin position="19"/>
        <end position="873"/>
    </location>
</feature>
<dbReference type="NCBIfam" id="TIGR04131">
    <property type="entry name" value="Bac_Flav_CTERM"/>
    <property type="match status" value="1"/>
</dbReference>
<sequence length="873" mass="92954">MKALLYSLALFCSFGVWAQQLPVNCNLAVSGCSSPQFPIVGTQPSYNTPDFGTGTISNPSSNPQGVNSGCLLSGETVSTFITINVVTSGTLQWSLIGLNASGTPSGSGCFDWIMWEDSPTSSTDGCAGINGNTLSPVACNWNGMCNGNTGMSTPANYPPGASSTSYQPPLTVTAGQTFILCLSNYSFTNQNVNLNFFGSAQVVCGVSAADQTICLGNSASVTIATPGYTNPTFNWLVTTGVANPTAGTTTVNPTVTTTYSVAVTDVGSNPLIQDTATFTITVVNPPAPNAGPDQTVCLGQVIHLTGSVGSPTNTANWQAIVPPGMTPPATASFSPNFSSMNPNVTVNQPGVYKFVLRETSSICGIIRDTVVVTVSQLQIATTTTDPICYGSSDGTITITSAGASEYSFDNGVTWQTSNTLGGFAAGTYNVCARNTLGCQKCATATLTNPSAIVMTVSNDTVICQNGTASIWASATGGASYSYHWDHSPALTAMTQVSPLVNTYYPVQAESNLGCWSNRDSIYVMMNPVLSAVMSADAFTCPGYEDSLTVYASGGIGAPYTITWSTGQTDVGTQSTMHDSPLATTTYSVTIDDVCETTPVTISGIINAYPVPVPQITVDSSTKCEPAVFVLENATDPNMSASTIWRISNGDEFLDVDSLSTSSTWNGTYDVQLIVTSPDGCIDSTTWVNYLTVMQTPVADFKWSPDPITMFNTQVLFTQYALYANTYEWSFPGATPNSSTYEDQTVLYPDGQTGTYYVTLIAKSYLGCADTITKEVVILPEVIIYAPNTFTPDGDEFNQTWRVYIEGVDEFDFDLQIFNRWGEVIWESHDINASWDGTYNGEPVPQGAYTWIIRTRELISDKKYVWNGLINLIK</sequence>
<feature type="signal peptide" evidence="1">
    <location>
        <begin position="1"/>
        <end position="18"/>
    </location>
</feature>
<dbReference type="Proteomes" id="UP000316008">
    <property type="component" value="Unassembled WGS sequence"/>
</dbReference>
<evidence type="ECO:0000313" key="3">
    <source>
        <dbReference type="EMBL" id="TSJ39853.1"/>
    </source>
</evidence>
<feature type="domain" description="PKD/Chitinase" evidence="2">
    <location>
        <begin position="697"/>
        <end position="780"/>
    </location>
</feature>
<dbReference type="AlphaFoldDB" id="A0A556MJ11"/>
<dbReference type="InterPro" id="IPR026341">
    <property type="entry name" value="T9SS_type_B"/>
</dbReference>